<dbReference type="GO" id="GO:0005524">
    <property type="term" value="F:ATP binding"/>
    <property type="evidence" value="ECO:0007669"/>
    <property type="project" value="UniProtKB-KW"/>
</dbReference>
<keyword evidence="5" id="KW-1185">Reference proteome</keyword>
<keyword evidence="1" id="KW-0547">Nucleotide-binding</keyword>
<dbReference type="Proteomes" id="UP001054889">
    <property type="component" value="Unassembled WGS sequence"/>
</dbReference>
<evidence type="ECO:0000256" key="2">
    <source>
        <dbReference type="ARBA" id="ARBA00022801"/>
    </source>
</evidence>
<dbReference type="PANTHER" id="PTHR43146:SF1">
    <property type="entry name" value="CANCER-RELATED NUCLEOSIDE-TRIPHOSPHATASE"/>
    <property type="match status" value="1"/>
</dbReference>
<keyword evidence="3" id="KW-0067">ATP-binding</keyword>
<evidence type="ECO:0000313" key="4">
    <source>
        <dbReference type="EMBL" id="GJN09207.1"/>
    </source>
</evidence>
<dbReference type="PANTHER" id="PTHR43146">
    <property type="entry name" value="CANCER-RELATED NUCLEOSIDE-TRIPHOSPHATASE"/>
    <property type="match status" value="1"/>
</dbReference>
<dbReference type="InterPro" id="IPR004948">
    <property type="entry name" value="Nuc-triphosphatase_THEP1"/>
</dbReference>
<dbReference type="InterPro" id="IPR027417">
    <property type="entry name" value="P-loop_NTPase"/>
</dbReference>
<dbReference type="Gene3D" id="3.40.50.300">
    <property type="entry name" value="P-loop containing nucleotide triphosphate hydrolases"/>
    <property type="match status" value="1"/>
</dbReference>
<evidence type="ECO:0000256" key="1">
    <source>
        <dbReference type="ARBA" id="ARBA00022741"/>
    </source>
</evidence>
<sequence>MDLFSSAFSPAVMRVVESNFSMLATIPVPNMAETLNAVARLRNHPGAAVFTSKTGNRDMMRETIYNQLCNLLQKR</sequence>
<reference evidence="4" key="1">
    <citation type="journal article" date="2018" name="DNA Res.">
        <title>Multiple hybrid de novo genome assembly of finger millet, an orphan allotetraploid crop.</title>
        <authorList>
            <person name="Hatakeyama M."/>
            <person name="Aluri S."/>
            <person name="Balachadran M.T."/>
            <person name="Sivarajan S.R."/>
            <person name="Patrignani A."/>
            <person name="Gruter S."/>
            <person name="Poveda L."/>
            <person name="Shimizu-Inatsugi R."/>
            <person name="Baeten J."/>
            <person name="Francoijs K.J."/>
            <person name="Nataraja K.N."/>
            <person name="Reddy Y.A.N."/>
            <person name="Phadnis S."/>
            <person name="Ravikumar R.L."/>
            <person name="Schlapbach R."/>
            <person name="Sreeman S.M."/>
            <person name="Shimizu K.K."/>
        </authorList>
    </citation>
    <scope>NUCLEOTIDE SEQUENCE</scope>
</reference>
<proteinExistence type="predicted"/>
<name>A0AAV5DGH8_ELECO</name>
<comment type="caution">
    <text evidence="4">The sequence shown here is derived from an EMBL/GenBank/DDBJ whole genome shotgun (WGS) entry which is preliminary data.</text>
</comment>
<dbReference type="EMBL" id="BQKI01000015">
    <property type="protein sequence ID" value="GJN09207.1"/>
    <property type="molecule type" value="Genomic_DNA"/>
</dbReference>
<organism evidence="4 5">
    <name type="scientific">Eleusine coracana subsp. coracana</name>
    <dbReference type="NCBI Taxonomy" id="191504"/>
    <lineage>
        <taxon>Eukaryota</taxon>
        <taxon>Viridiplantae</taxon>
        <taxon>Streptophyta</taxon>
        <taxon>Embryophyta</taxon>
        <taxon>Tracheophyta</taxon>
        <taxon>Spermatophyta</taxon>
        <taxon>Magnoliopsida</taxon>
        <taxon>Liliopsida</taxon>
        <taxon>Poales</taxon>
        <taxon>Poaceae</taxon>
        <taxon>PACMAD clade</taxon>
        <taxon>Chloridoideae</taxon>
        <taxon>Cynodonteae</taxon>
        <taxon>Eleusininae</taxon>
        <taxon>Eleusine</taxon>
    </lineage>
</organism>
<dbReference type="AlphaFoldDB" id="A0AAV5DGH8"/>
<evidence type="ECO:0000256" key="3">
    <source>
        <dbReference type="ARBA" id="ARBA00022840"/>
    </source>
</evidence>
<dbReference type="GO" id="GO:0017111">
    <property type="term" value="F:ribonucleoside triphosphate phosphatase activity"/>
    <property type="evidence" value="ECO:0007669"/>
    <property type="project" value="InterPro"/>
</dbReference>
<protein>
    <submittedName>
        <fullName evidence="4">Uncharacterized protein</fullName>
    </submittedName>
</protein>
<gene>
    <name evidence="4" type="primary">ga27191</name>
    <name evidence="4" type="ORF">PR202_ga27191</name>
</gene>
<evidence type="ECO:0000313" key="5">
    <source>
        <dbReference type="Proteomes" id="UP001054889"/>
    </source>
</evidence>
<keyword evidence="2" id="KW-0378">Hydrolase</keyword>
<accession>A0AAV5DGH8</accession>
<reference evidence="4" key="2">
    <citation type="submission" date="2021-12" db="EMBL/GenBank/DDBJ databases">
        <title>Resequencing data analysis of finger millet.</title>
        <authorList>
            <person name="Hatakeyama M."/>
            <person name="Aluri S."/>
            <person name="Balachadran M.T."/>
            <person name="Sivarajan S.R."/>
            <person name="Poveda L."/>
            <person name="Shimizu-Inatsugi R."/>
            <person name="Schlapbach R."/>
            <person name="Sreeman S.M."/>
            <person name="Shimizu K.K."/>
        </authorList>
    </citation>
    <scope>NUCLEOTIDE SEQUENCE</scope>
</reference>